<accession>A0A517ZY65</accession>
<dbReference type="CDD" id="cd07067">
    <property type="entry name" value="HP_PGM_like"/>
    <property type="match status" value="1"/>
</dbReference>
<name>A0A517ZY65_9PLAN</name>
<evidence type="ECO:0000313" key="2">
    <source>
        <dbReference type="EMBL" id="QDU47417.1"/>
    </source>
</evidence>
<keyword evidence="3" id="KW-1185">Reference proteome</keyword>
<dbReference type="PANTHER" id="PTHR48100">
    <property type="entry name" value="BROAD-SPECIFICITY PHOSPHATASE YOR283W-RELATED"/>
    <property type="match status" value="1"/>
</dbReference>
<dbReference type="Gene3D" id="3.40.50.1240">
    <property type="entry name" value="Phosphoglycerate mutase-like"/>
    <property type="match status" value="1"/>
</dbReference>
<dbReference type="SUPFAM" id="SSF53254">
    <property type="entry name" value="Phosphoglycerate mutase-like"/>
    <property type="match status" value="1"/>
</dbReference>
<dbReference type="EMBL" id="CP036276">
    <property type="protein sequence ID" value="QDU47417.1"/>
    <property type="molecule type" value="Genomic_DNA"/>
</dbReference>
<dbReference type="InterPro" id="IPR050275">
    <property type="entry name" value="PGM_Phosphatase"/>
</dbReference>
<reference evidence="2 3" key="1">
    <citation type="submission" date="2019-02" db="EMBL/GenBank/DDBJ databases">
        <title>Deep-cultivation of Planctomycetes and their phenomic and genomic characterization uncovers novel biology.</title>
        <authorList>
            <person name="Wiegand S."/>
            <person name="Jogler M."/>
            <person name="Boedeker C."/>
            <person name="Pinto D."/>
            <person name="Vollmers J."/>
            <person name="Rivas-Marin E."/>
            <person name="Kohn T."/>
            <person name="Peeters S.H."/>
            <person name="Heuer A."/>
            <person name="Rast P."/>
            <person name="Oberbeckmann S."/>
            <person name="Bunk B."/>
            <person name="Jeske O."/>
            <person name="Meyerdierks A."/>
            <person name="Storesund J.E."/>
            <person name="Kallscheuer N."/>
            <person name="Luecker S."/>
            <person name="Lage O.M."/>
            <person name="Pohl T."/>
            <person name="Merkel B.J."/>
            <person name="Hornburger P."/>
            <person name="Mueller R.-W."/>
            <person name="Bruemmer F."/>
            <person name="Labrenz M."/>
            <person name="Spormann A.M."/>
            <person name="Op den Camp H."/>
            <person name="Overmann J."/>
            <person name="Amann R."/>
            <person name="Jetten M.S.M."/>
            <person name="Mascher T."/>
            <person name="Medema M.H."/>
            <person name="Devos D.P."/>
            <person name="Kaster A.-K."/>
            <person name="Ovreas L."/>
            <person name="Rohde M."/>
            <person name="Galperin M.Y."/>
            <person name="Jogler C."/>
        </authorList>
    </citation>
    <scope>NUCLEOTIDE SEQUENCE [LARGE SCALE GENOMIC DNA]</scope>
    <source>
        <strain evidence="2 3">Mal52</strain>
    </source>
</reference>
<dbReference type="RefSeq" id="WP_145380240.1">
    <property type="nucleotide sequence ID" value="NZ_CAXBED010000012.1"/>
</dbReference>
<keyword evidence="2" id="KW-0378">Hydrolase</keyword>
<sequence>MSKSQAVLIRPGCTDFDQQNRIQGTLNIPLNQQGQVQVSRLAEDLRDIPLKRIYSAPCEPARETAESLSADLGVPVKELDSLANLNQGLWQGMVVDDIRRKHPKVFKQWQESPETICPPEGEEFTDAMVRVGKAIDKILKRDVNFAIIAPEPLASMIRWHVCGGKLHTVEPSDSCRDDCHWEILETNGKSEAPLENGQGTPAKPARAKTSN</sequence>
<dbReference type="InterPro" id="IPR013078">
    <property type="entry name" value="His_Pase_superF_clade-1"/>
</dbReference>
<dbReference type="AlphaFoldDB" id="A0A517ZY65"/>
<evidence type="ECO:0000256" key="1">
    <source>
        <dbReference type="SAM" id="MobiDB-lite"/>
    </source>
</evidence>
<dbReference type="KEGG" id="sdyn:Mal52_59480"/>
<dbReference type="Proteomes" id="UP000319383">
    <property type="component" value="Chromosome"/>
</dbReference>
<dbReference type="PANTHER" id="PTHR48100:SF59">
    <property type="entry name" value="ADENOSYLCOBALAMIN_ALPHA-RIBAZOLE PHOSPHATASE"/>
    <property type="match status" value="1"/>
</dbReference>
<dbReference type="Pfam" id="PF00300">
    <property type="entry name" value="His_Phos_1"/>
    <property type="match status" value="1"/>
</dbReference>
<evidence type="ECO:0000313" key="3">
    <source>
        <dbReference type="Proteomes" id="UP000319383"/>
    </source>
</evidence>
<feature type="region of interest" description="Disordered" evidence="1">
    <location>
        <begin position="187"/>
        <end position="211"/>
    </location>
</feature>
<proteinExistence type="predicted"/>
<dbReference type="GO" id="GO:0016791">
    <property type="term" value="F:phosphatase activity"/>
    <property type="evidence" value="ECO:0007669"/>
    <property type="project" value="TreeGrafter"/>
</dbReference>
<protein>
    <submittedName>
        <fullName evidence="2">Phosphoserine phosphatase 1</fullName>
        <ecNumber evidence="2">3.1.3.3</ecNumber>
    </submittedName>
</protein>
<organism evidence="2 3">
    <name type="scientific">Symmachiella dynata</name>
    <dbReference type="NCBI Taxonomy" id="2527995"/>
    <lineage>
        <taxon>Bacteria</taxon>
        <taxon>Pseudomonadati</taxon>
        <taxon>Planctomycetota</taxon>
        <taxon>Planctomycetia</taxon>
        <taxon>Planctomycetales</taxon>
        <taxon>Planctomycetaceae</taxon>
        <taxon>Symmachiella</taxon>
    </lineage>
</organism>
<dbReference type="EC" id="3.1.3.3" evidence="2"/>
<dbReference type="InterPro" id="IPR029033">
    <property type="entry name" value="His_PPase_superfam"/>
</dbReference>
<dbReference type="GO" id="GO:0005737">
    <property type="term" value="C:cytoplasm"/>
    <property type="evidence" value="ECO:0007669"/>
    <property type="project" value="TreeGrafter"/>
</dbReference>
<gene>
    <name evidence="2" type="primary">pspA_2</name>
    <name evidence="2" type="ORF">Mal52_59480</name>
</gene>